<evidence type="ECO:0000313" key="3">
    <source>
        <dbReference type="Proteomes" id="UP000694892"/>
    </source>
</evidence>
<feature type="chain" id="PRO_5037606377" evidence="1">
    <location>
        <begin position="24"/>
        <end position="51"/>
    </location>
</feature>
<keyword evidence="1" id="KW-0732">Signal</keyword>
<reference evidence="3" key="1">
    <citation type="journal article" date="2016" name="Nature">
        <title>Genome evolution in the allotetraploid frog Xenopus laevis.</title>
        <authorList>
            <person name="Session A.M."/>
            <person name="Uno Y."/>
            <person name="Kwon T."/>
            <person name="Chapman J.A."/>
            <person name="Toyoda A."/>
            <person name="Takahashi S."/>
            <person name="Fukui A."/>
            <person name="Hikosaka A."/>
            <person name="Suzuki A."/>
            <person name="Kondo M."/>
            <person name="van Heeringen S.J."/>
            <person name="Quigley I."/>
            <person name="Heinz S."/>
            <person name="Ogino H."/>
            <person name="Ochi H."/>
            <person name="Hellsten U."/>
            <person name="Lyons J.B."/>
            <person name="Simakov O."/>
            <person name="Putnam N."/>
            <person name="Stites J."/>
            <person name="Kuroki Y."/>
            <person name="Tanaka T."/>
            <person name="Michiue T."/>
            <person name="Watanabe M."/>
            <person name="Bogdanovic O."/>
            <person name="Lister R."/>
            <person name="Georgiou G."/>
            <person name="Paranjpe S.S."/>
            <person name="van Kruijsbergen I."/>
            <person name="Shu S."/>
            <person name="Carlson J."/>
            <person name="Kinoshita T."/>
            <person name="Ohta Y."/>
            <person name="Mawaribuchi S."/>
            <person name="Jenkins J."/>
            <person name="Grimwood J."/>
            <person name="Schmutz J."/>
            <person name="Mitros T."/>
            <person name="Mozaffari S.V."/>
            <person name="Suzuki Y."/>
            <person name="Haramoto Y."/>
            <person name="Yamamoto T.S."/>
            <person name="Takagi C."/>
            <person name="Heald R."/>
            <person name="Miller K."/>
            <person name="Haudenschild C."/>
            <person name="Kitzman J."/>
            <person name="Nakayama T."/>
            <person name="Izutsu Y."/>
            <person name="Robert J."/>
            <person name="Fortriede J."/>
            <person name="Burns K."/>
            <person name="Lotay V."/>
            <person name="Karimi K."/>
            <person name="Yasuoka Y."/>
            <person name="Dichmann D.S."/>
            <person name="Flajnik M.F."/>
            <person name="Houston D.W."/>
            <person name="Shendure J."/>
            <person name="DuPasquier L."/>
            <person name="Vize P.D."/>
            <person name="Zorn A.M."/>
            <person name="Ito M."/>
            <person name="Marcotte E.M."/>
            <person name="Wallingford J.B."/>
            <person name="Ito Y."/>
            <person name="Asashima M."/>
            <person name="Ueno N."/>
            <person name="Matsuda Y."/>
            <person name="Veenstra G.J."/>
            <person name="Fujiyama A."/>
            <person name="Harland R.M."/>
            <person name="Taira M."/>
            <person name="Rokhsar D.S."/>
        </authorList>
    </citation>
    <scope>NUCLEOTIDE SEQUENCE [LARGE SCALE GENOMIC DNA]</scope>
    <source>
        <strain evidence="3">J</strain>
    </source>
</reference>
<gene>
    <name evidence="2" type="ORF">XELAEV_18028017mg</name>
</gene>
<accession>A0A974CXD3</accession>
<evidence type="ECO:0000256" key="1">
    <source>
        <dbReference type="SAM" id="SignalP"/>
    </source>
</evidence>
<sequence>MQMHSVNHLLCLNIAFTLYLCLSKTFRPNVCFTICHNCLLKAESITILLYY</sequence>
<evidence type="ECO:0000313" key="2">
    <source>
        <dbReference type="EMBL" id="OCT81202.1"/>
    </source>
</evidence>
<dbReference type="EMBL" id="CM004474">
    <property type="protein sequence ID" value="OCT81202.1"/>
    <property type="molecule type" value="Genomic_DNA"/>
</dbReference>
<feature type="signal peptide" evidence="1">
    <location>
        <begin position="1"/>
        <end position="23"/>
    </location>
</feature>
<organism evidence="2 3">
    <name type="scientific">Xenopus laevis</name>
    <name type="common">African clawed frog</name>
    <dbReference type="NCBI Taxonomy" id="8355"/>
    <lineage>
        <taxon>Eukaryota</taxon>
        <taxon>Metazoa</taxon>
        <taxon>Chordata</taxon>
        <taxon>Craniata</taxon>
        <taxon>Vertebrata</taxon>
        <taxon>Euteleostomi</taxon>
        <taxon>Amphibia</taxon>
        <taxon>Batrachia</taxon>
        <taxon>Anura</taxon>
        <taxon>Pipoidea</taxon>
        <taxon>Pipidae</taxon>
        <taxon>Xenopodinae</taxon>
        <taxon>Xenopus</taxon>
        <taxon>Xenopus</taxon>
    </lineage>
</organism>
<proteinExistence type="predicted"/>
<protein>
    <submittedName>
        <fullName evidence="2">Uncharacterized protein</fullName>
    </submittedName>
</protein>
<dbReference type="AlphaFoldDB" id="A0A974CXD3"/>
<name>A0A974CXD3_XENLA</name>
<dbReference type="Proteomes" id="UP000694892">
    <property type="component" value="Chromosome 5L"/>
</dbReference>